<evidence type="ECO:0000259" key="2">
    <source>
        <dbReference type="Pfam" id="PF13550"/>
    </source>
</evidence>
<feature type="non-terminal residue" evidence="3">
    <location>
        <position position="906"/>
    </location>
</feature>
<proteinExistence type="predicted"/>
<accession>A0A2T5JSC6</accession>
<dbReference type="RefSeq" id="WP_244908376.1">
    <property type="nucleotide sequence ID" value="NZ_QAOT01000028.1"/>
</dbReference>
<keyword evidence="1" id="KW-0732">Signal</keyword>
<dbReference type="Pfam" id="PF13550">
    <property type="entry name" value="Phage-tail_3"/>
    <property type="match status" value="1"/>
</dbReference>
<evidence type="ECO:0000313" key="4">
    <source>
        <dbReference type="Proteomes" id="UP000244060"/>
    </source>
</evidence>
<sequence length="906" mass="96282">MKRLSLALLLLVALAAPAHAGPVAAAVGMVFTAISQFAASSLLAGFLVQTAFSVGLSMLARALGPKVREPGIKTQVTQTGGDTPQSFVLGWSATGGQLIAPPMSHGDKNRYLVYVVALGAIPGQTLTRLIVNDEVVPISATPDADGLRPVTGSFAGYVRVRIHDGSQTAADPYLRSKFGADPDRPWSEDMIGRGVPYAIVEFKHKREVFNNLPSVRFEIQGIPLYDPRKDSTAGGSGSQRWASPATWTPTTNPIVMVYNIMRGIRLPDGNRWGGECAAGDLPLASWAAAMNECDVVPAGATAAQYRAGLEISVDEEPADVIEELLKACSGQIVDVGGTWKVRVGGPGLPVLFITDEDVLADQDQVLEPFPGLSDTWNGVHAAYPEPDSLWEVKDAPPRYNAAFEAADGGRRLVADLRLPAVPYRAQVQQLMEGWIREERRFRRHRLVLPPEAAVLEPLDAIGWSSSRHGYAAKSFEIFEMSDDLMTLSQSVGLRERDAGDYNWTASDLLPSPIAAPGVSAPPPITVPAFAASATVIRNATGVATRPAILMTWTGQEAEDARGLQWEVRVQATAETVAAGSVLAVASGRALVTEGILPETAYEVRAQLVSERATVWSGWISVTTPPVDYVDPAFAERLAELDAQAKAAADQAQAAALAAQGVREDHDALVAGFTGTLSTAFSALDAELLGITNDLTTFANNLTTVTSNLNAVYNSANGQVKATALTGYYTKTQTDSAISAQVSTLESQILSGGQVRATLLTGYYTKTQTDGAISAAKTELSARINALGLPSDFSEGGARWTYSISGPVENKSPLGGQATFPTDPYMGRVVRIPGSITGNFHIAPMGYLPNVAGKTYRATIKARHNSAFVGDSANALIYLVRKYDKDFAYVGDIRAAALTFPAPNSIR</sequence>
<organism evidence="3 4">
    <name type="scientific">Cereibacter azotoformans</name>
    <dbReference type="NCBI Taxonomy" id="43057"/>
    <lineage>
        <taxon>Bacteria</taxon>
        <taxon>Pseudomonadati</taxon>
        <taxon>Pseudomonadota</taxon>
        <taxon>Alphaproteobacteria</taxon>
        <taxon>Rhodobacterales</taxon>
        <taxon>Paracoccaceae</taxon>
        <taxon>Cereibacter</taxon>
    </lineage>
</organism>
<dbReference type="EMBL" id="QAOT01000028">
    <property type="protein sequence ID" value="PTR11140.1"/>
    <property type="molecule type" value="Genomic_DNA"/>
</dbReference>
<feature type="signal peptide" evidence="1">
    <location>
        <begin position="1"/>
        <end position="20"/>
    </location>
</feature>
<evidence type="ECO:0000256" key="1">
    <source>
        <dbReference type="SAM" id="SignalP"/>
    </source>
</evidence>
<gene>
    <name evidence="3" type="ORF">C8J28_1281</name>
</gene>
<feature type="domain" description="Tip attachment protein J" evidence="2">
    <location>
        <begin position="315"/>
        <end position="466"/>
    </location>
</feature>
<protein>
    <submittedName>
        <fullName evidence="3">Putative tail protein</fullName>
    </submittedName>
</protein>
<reference evidence="3 4" key="1">
    <citation type="submission" date="2018-04" db="EMBL/GenBank/DDBJ databases">
        <title>Genomic Encyclopedia of Type Strains, Phase III (KMG-III): the genomes of soil and plant-associated and newly described type strains.</title>
        <authorList>
            <person name="Whitman W."/>
        </authorList>
    </citation>
    <scope>NUCLEOTIDE SEQUENCE [LARGE SCALE GENOMIC DNA]</scope>
    <source>
        <strain evidence="3 4">KA25</strain>
    </source>
</reference>
<name>A0A2T5JSC6_9RHOB</name>
<feature type="chain" id="PRO_5015753901" evidence="1">
    <location>
        <begin position="21"/>
        <end position="906"/>
    </location>
</feature>
<dbReference type="InterPro" id="IPR032876">
    <property type="entry name" value="J_dom"/>
</dbReference>
<dbReference type="Proteomes" id="UP000244060">
    <property type="component" value="Unassembled WGS sequence"/>
</dbReference>
<evidence type="ECO:0000313" key="3">
    <source>
        <dbReference type="EMBL" id="PTR11140.1"/>
    </source>
</evidence>
<keyword evidence="4" id="KW-1185">Reference proteome</keyword>
<comment type="caution">
    <text evidence="3">The sequence shown here is derived from an EMBL/GenBank/DDBJ whole genome shotgun (WGS) entry which is preliminary data.</text>
</comment>
<dbReference type="AlphaFoldDB" id="A0A2T5JSC6"/>